<proteinExistence type="predicted"/>
<evidence type="ECO:0000313" key="1">
    <source>
        <dbReference type="EMBL" id="AXL21156.1"/>
    </source>
</evidence>
<dbReference type="OrthoDB" id="1783193at2"/>
<evidence type="ECO:0000313" key="2">
    <source>
        <dbReference type="Proteomes" id="UP000254337"/>
    </source>
</evidence>
<keyword evidence="2" id="KW-1185">Reference proteome</keyword>
<dbReference type="Proteomes" id="UP000254337">
    <property type="component" value="Chromosome"/>
</dbReference>
<dbReference type="AlphaFoldDB" id="A0A346AZ63"/>
<sequence>MKKESYSLVLKELLNFSQIKYAALSHAIGYDLSYVSKWTTGIRLPAAKNVDRINQEIARFLSEIIIKQNNLEAFAEHFLGRESIEQENVAFEIYQSLSCAYRSSLECKKGVSISNITDDKIVLGKAECFAFLQKIIKEKLEESTVPPTIIITGEFFNLAKNHFWQIFYDIKLNHWPCDIHVFLDLSELEKGAIGAAEILFQCLNDLLNYDFTIYEKKSNAYNNIIAINNEFVIFYSVNAAGEIEICTSSADLKQAHSVYTKCKQFMASQPVILEPKQTLGMTRFGFRDQFYASQKFFFFCVNGFEFLLPDEVFNSMIEKAKVGNLGMADVEWVQRVQNLFKNLLEKVPLRFMLPTNSIVRYLETGNINLTDFPYQMTIEERKLHIKHVLKLIQSNPNITFGVLLPTTEKYSGTNFINLSFNTSYSTGFLKKNIQLIHPDTLPIYFIKNTMLLNSFQAYFDNLTKSKHYKEYTAKELEELYKKYYFLIEFLFKE</sequence>
<reference evidence="1 2" key="1">
    <citation type="submission" date="2018-05" db="EMBL/GenBank/DDBJ databases">
        <title>Complete genome sequence of Megasphaera sp. AJH120T, isolated from the ceca of a chicken.</title>
        <authorList>
            <person name="Maki J."/>
            <person name="Looft T."/>
        </authorList>
    </citation>
    <scope>NUCLEOTIDE SEQUENCE [LARGE SCALE GENOMIC DNA]</scope>
    <source>
        <strain evidence="1 2">AJH120</strain>
    </source>
</reference>
<dbReference type="RefSeq" id="WP_107196784.1">
    <property type="nucleotide sequence ID" value="NZ_CP029462.1"/>
</dbReference>
<dbReference type="EMBL" id="CP029462">
    <property type="protein sequence ID" value="AXL21156.1"/>
    <property type="molecule type" value="Genomic_DNA"/>
</dbReference>
<dbReference type="KEGG" id="meg:DKB62_06060"/>
<accession>A0A346AZ63</accession>
<name>A0A346AZ63_9FIRM</name>
<gene>
    <name evidence="1" type="ORF">DKB62_06060</name>
</gene>
<organism evidence="1 2">
    <name type="scientific">Megasphaera stantonii</name>
    <dbReference type="NCBI Taxonomy" id="2144175"/>
    <lineage>
        <taxon>Bacteria</taxon>
        <taxon>Bacillati</taxon>
        <taxon>Bacillota</taxon>
        <taxon>Negativicutes</taxon>
        <taxon>Veillonellales</taxon>
        <taxon>Veillonellaceae</taxon>
        <taxon>Megasphaera</taxon>
    </lineage>
</organism>
<protein>
    <submittedName>
        <fullName evidence="1">XRE family transcriptional regulator</fullName>
    </submittedName>
</protein>